<feature type="binding site" evidence="5">
    <location>
        <position position="72"/>
    </location>
    <ligand>
        <name>(2E)-4-hydroxy-3-methylbut-2-enyl diphosphate</name>
        <dbReference type="ChEBI" id="CHEBI:128753"/>
    </ligand>
</feature>
<comment type="function">
    <text evidence="5">Catalyzes the conversion of 1-hydroxy-2-methyl-2-(E)-butenyl 4-diphosphate (HMBPP) into a mixture of isopentenyl diphosphate (IPP) and dimethylallyl diphosphate (DMAPP). Acts in the terminal step of the DOXP/MEP pathway for isoprenoid precursor biosynthesis.</text>
</comment>
<dbReference type="GO" id="GO:0019288">
    <property type="term" value="P:isopentenyl diphosphate biosynthetic process, methylerythritol 4-phosphate pathway"/>
    <property type="evidence" value="ECO:0007669"/>
    <property type="project" value="UniProtKB-UniRule"/>
</dbReference>
<feature type="binding site" evidence="5">
    <location>
        <position position="72"/>
    </location>
    <ligand>
        <name>dimethylallyl diphosphate</name>
        <dbReference type="ChEBI" id="CHEBI:57623"/>
    </ligand>
</feature>
<reference evidence="6" key="1">
    <citation type="submission" date="2017-02" db="EMBL/GenBank/DDBJ databases">
        <title>Delving into the versatile metabolic prowess of the omnipresent phylum Bacteroidetes.</title>
        <authorList>
            <person name="Nobu M.K."/>
            <person name="Mei R."/>
            <person name="Narihiro T."/>
            <person name="Kuroda K."/>
            <person name="Liu W.-T."/>
        </authorList>
    </citation>
    <scope>NUCLEOTIDE SEQUENCE</scope>
    <source>
        <strain evidence="6">ADurb.Bin417</strain>
    </source>
</reference>
<dbReference type="CDD" id="cd13944">
    <property type="entry name" value="lytB_ispH"/>
    <property type="match status" value="1"/>
</dbReference>
<feature type="binding site" evidence="5">
    <location>
        <position position="41"/>
    </location>
    <ligand>
        <name>(2E)-4-hydroxy-3-methylbut-2-enyl diphosphate</name>
        <dbReference type="ChEBI" id="CHEBI:128753"/>
    </ligand>
</feature>
<dbReference type="Proteomes" id="UP000485484">
    <property type="component" value="Unassembled WGS sequence"/>
</dbReference>
<dbReference type="GO" id="GO:0046872">
    <property type="term" value="F:metal ion binding"/>
    <property type="evidence" value="ECO:0007669"/>
    <property type="project" value="UniProtKB-KW"/>
</dbReference>
<evidence type="ECO:0000313" key="6">
    <source>
        <dbReference type="EMBL" id="OPZ92298.1"/>
    </source>
</evidence>
<dbReference type="GO" id="GO:0051745">
    <property type="term" value="F:4-hydroxy-3-methylbut-2-enyl diphosphate reductase activity"/>
    <property type="evidence" value="ECO:0007669"/>
    <property type="project" value="UniProtKB-UniRule"/>
</dbReference>
<dbReference type="EC" id="1.17.7.4" evidence="5"/>
<evidence type="ECO:0000256" key="3">
    <source>
        <dbReference type="ARBA" id="ARBA00023004"/>
    </source>
</evidence>
<dbReference type="UniPathway" id="UPA00059">
    <property type="reaction ID" value="UER00105"/>
</dbReference>
<keyword evidence="4 5" id="KW-0411">Iron-sulfur</keyword>
<dbReference type="GO" id="GO:0051539">
    <property type="term" value="F:4 iron, 4 sulfur cluster binding"/>
    <property type="evidence" value="ECO:0007669"/>
    <property type="project" value="UniProtKB-UniRule"/>
</dbReference>
<keyword evidence="3 5" id="KW-0408">Iron</keyword>
<dbReference type="GO" id="GO:0050992">
    <property type="term" value="P:dimethylallyl diphosphate biosynthetic process"/>
    <property type="evidence" value="ECO:0007669"/>
    <property type="project" value="UniProtKB-UniRule"/>
</dbReference>
<feature type="binding site" evidence="5">
    <location>
        <position position="198"/>
    </location>
    <ligand>
        <name>[4Fe-4S] cluster</name>
        <dbReference type="ChEBI" id="CHEBI:49883"/>
    </ligand>
</feature>
<feature type="binding site" evidence="5">
    <location>
        <position position="122"/>
    </location>
    <ligand>
        <name>dimethylallyl diphosphate</name>
        <dbReference type="ChEBI" id="CHEBI:57623"/>
    </ligand>
</feature>
<sequence length="286" mass="31643">MARVLTAREIGFCFGVKRAVSLCEETLRRHGACFSIGPVIHNERVMENLTARGLKIVREMPDGRTPALVRSHGLHPEKLRALSKSGREVVDATCPFVSRVQKLVTRLRRQGYRVLIIGEPDHPEVKALAGFAGNSALICPAGRSAARRWAAVNFRTPPAKRVAVVSQTTSTEPVYRETLAALLKAGLPGETRIFDTVCRVTEKRQAEALELAGKTDLLLVVGSRKSANTRNLYRLVRKRKPAAYFISGPEEVRDDWCRPNLTVGLVSGTSTPVETIKEIKKKIERT</sequence>
<keyword evidence="2 5" id="KW-0479">Metal-binding</keyword>
<dbReference type="Pfam" id="PF02401">
    <property type="entry name" value="LYTB"/>
    <property type="match status" value="1"/>
</dbReference>
<feature type="binding site" evidence="5">
    <location>
        <position position="228"/>
    </location>
    <ligand>
        <name>isopentenyl diphosphate</name>
        <dbReference type="ChEBI" id="CHEBI:128769"/>
    </ligand>
</feature>
<dbReference type="UniPathway" id="UPA00056">
    <property type="reaction ID" value="UER00097"/>
</dbReference>
<feature type="binding site" evidence="5">
    <location>
        <position position="94"/>
    </location>
    <ligand>
        <name>[4Fe-4S] cluster</name>
        <dbReference type="ChEBI" id="CHEBI:49883"/>
    </ligand>
</feature>
<dbReference type="EMBL" id="MWAK01000111">
    <property type="protein sequence ID" value="OPZ92298.1"/>
    <property type="molecule type" value="Genomic_DNA"/>
</dbReference>
<feature type="binding site" evidence="5">
    <location>
        <position position="270"/>
    </location>
    <ligand>
        <name>isopentenyl diphosphate</name>
        <dbReference type="ChEBI" id="CHEBI:128769"/>
    </ligand>
</feature>
<feature type="binding site" evidence="5">
    <location>
        <position position="228"/>
    </location>
    <ligand>
        <name>(2E)-4-hydroxy-3-methylbut-2-enyl diphosphate</name>
        <dbReference type="ChEBI" id="CHEBI:128753"/>
    </ligand>
</feature>
<feature type="binding site" evidence="5">
    <location>
        <position position="122"/>
    </location>
    <ligand>
        <name>(2E)-4-hydroxy-3-methylbut-2-enyl diphosphate</name>
        <dbReference type="ChEBI" id="CHEBI:128753"/>
    </ligand>
</feature>
<evidence type="ECO:0000256" key="2">
    <source>
        <dbReference type="ARBA" id="ARBA00022723"/>
    </source>
</evidence>
<dbReference type="HAMAP" id="MF_00191">
    <property type="entry name" value="IspH"/>
    <property type="match status" value="1"/>
</dbReference>
<dbReference type="NCBIfam" id="TIGR00216">
    <property type="entry name" value="ispH_lytB"/>
    <property type="match status" value="1"/>
</dbReference>
<feature type="binding site" evidence="5">
    <location>
        <position position="226"/>
    </location>
    <ligand>
        <name>(2E)-4-hydroxy-3-methylbut-2-enyl diphosphate</name>
        <dbReference type="ChEBI" id="CHEBI:128753"/>
    </ligand>
</feature>
<evidence type="ECO:0000256" key="4">
    <source>
        <dbReference type="ARBA" id="ARBA00023014"/>
    </source>
</evidence>
<protein>
    <recommendedName>
        <fullName evidence="5">4-hydroxy-3-methylbut-2-enyl diphosphate reductase</fullName>
        <shortName evidence="5">HMBPP reductase</shortName>
        <ecNumber evidence="5">1.17.7.4</ecNumber>
    </recommendedName>
</protein>
<keyword evidence="1 5" id="KW-0004">4Fe-4S</keyword>
<comment type="catalytic activity">
    <reaction evidence="5">
        <text>isopentenyl diphosphate + 2 oxidized [2Fe-2S]-[ferredoxin] + H2O = (2E)-4-hydroxy-3-methylbut-2-enyl diphosphate + 2 reduced [2Fe-2S]-[ferredoxin] + 2 H(+)</text>
        <dbReference type="Rhea" id="RHEA:24488"/>
        <dbReference type="Rhea" id="RHEA-COMP:10000"/>
        <dbReference type="Rhea" id="RHEA-COMP:10001"/>
        <dbReference type="ChEBI" id="CHEBI:15377"/>
        <dbReference type="ChEBI" id="CHEBI:15378"/>
        <dbReference type="ChEBI" id="CHEBI:33737"/>
        <dbReference type="ChEBI" id="CHEBI:33738"/>
        <dbReference type="ChEBI" id="CHEBI:128753"/>
        <dbReference type="ChEBI" id="CHEBI:128769"/>
        <dbReference type="EC" id="1.17.7.4"/>
    </reaction>
</comment>
<feature type="binding site" evidence="5">
    <location>
        <position position="226"/>
    </location>
    <ligand>
        <name>isopentenyl diphosphate</name>
        <dbReference type="ChEBI" id="CHEBI:128769"/>
    </ligand>
</feature>
<name>A0A1V5MGD7_UNCT6</name>
<feature type="binding site" evidence="5">
    <location>
        <position position="270"/>
    </location>
    <ligand>
        <name>dimethylallyl diphosphate</name>
        <dbReference type="ChEBI" id="CHEBI:57623"/>
    </ligand>
</feature>
<comment type="caution">
    <text evidence="6">The sequence shown here is derived from an EMBL/GenBank/DDBJ whole genome shotgun (WGS) entry which is preliminary data.</text>
</comment>
<gene>
    <name evidence="5 6" type="primary">ispH</name>
    <name evidence="6" type="ORF">BWY73_00861</name>
</gene>
<feature type="binding site" evidence="5">
    <location>
        <position position="13"/>
    </location>
    <ligand>
        <name>[4Fe-4S] cluster</name>
        <dbReference type="ChEBI" id="CHEBI:49883"/>
    </ligand>
</feature>
<keyword evidence="5" id="KW-0414">Isoprene biosynthesis</keyword>
<comment type="similarity">
    <text evidence="5">Belongs to the IspH family.</text>
</comment>
<feature type="active site" description="Proton donor" evidence="5">
    <location>
        <position position="124"/>
    </location>
</feature>
<feature type="binding site" evidence="5">
    <location>
        <position position="168"/>
    </location>
    <ligand>
        <name>(2E)-4-hydroxy-3-methylbut-2-enyl diphosphate</name>
        <dbReference type="ChEBI" id="CHEBI:128753"/>
    </ligand>
</feature>
<feature type="binding site" evidence="5">
    <location>
        <position position="41"/>
    </location>
    <ligand>
        <name>isopentenyl diphosphate</name>
        <dbReference type="ChEBI" id="CHEBI:128769"/>
    </ligand>
</feature>
<comment type="cofactor">
    <cofactor evidence="5">
        <name>[4Fe-4S] cluster</name>
        <dbReference type="ChEBI" id="CHEBI:49883"/>
    </cofactor>
    <text evidence="5">Binds 1 [4Fe-4S] cluster per subunit.</text>
</comment>
<comment type="pathway">
    <text evidence="5">Isoprenoid biosynthesis; dimethylallyl diphosphate biosynthesis; dimethylallyl diphosphate from (2E)-4-hydroxy-3-methylbutenyl diphosphate: step 1/1.</text>
</comment>
<dbReference type="InterPro" id="IPR003451">
    <property type="entry name" value="LytB/IspH"/>
</dbReference>
<feature type="binding site" evidence="5">
    <location>
        <position position="41"/>
    </location>
    <ligand>
        <name>dimethylallyl diphosphate</name>
        <dbReference type="ChEBI" id="CHEBI:57623"/>
    </ligand>
</feature>
<dbReference type="GO" id="GO:0016114">
    <property type="term" value="P:terpenoid biosynthetic process"/>
    <property type="evidence" value="ECO:0007669"/>
    <property type="project" value="UniProtKB-UniRule"/>
</dbReference>
<dbReference type="PANTHER" id="PTHR30426:SF0">
    <property type="entry name" value="4-HYDROXY-3-METHYLBUT-2-ENYL DIPHOSPHATE REDUCTASE"/>
    <property type="match status" value="1"/>
</dbReference>
<feature type="binding site" evidence="5">
    <location>
        <position position="122"/>
    </location>
    <ligand>
        <name>isopentenyl diphosphate</name>
        <dbReference type="ChEBI" id="CHEBI:128769"/>
    </ligand>
</feature>
<proteinExistence type="inferred from homology"/>
<feature type="binding site" evidence="5">
    <location>
        <position position="226"/>
    </location>
    <ligand>
        <name>dimethylallyl diphosphate</name>
        <dbReference type="ChEBI" id="CHEBI:57623"/>
    </ligand>
</feature>
<feature type="binding site" evidence="5">
    <location>
        <position position="72"/>
    </location>
    <ligand>
        <name>isopentenyl diphosphate</name>
        <dbReference type="ChEBI" id="CHEBI:128769"/>
    </ligand>
</feature>
<organism evidence="6">
    <name type="scientific">candidate division TA06 bacterium ADurb.Bin417</name>
    <dbReference type="NCBI Taxonomy" id="1852828"/>
    <lineage>
        <taxon>Bacteria</taxon>
        <taxon>Bacteria division TA06</taxon>
    </lineage>
</organism>
<dbReference type="Gene3D" id="3.40.1010.20">
    <property type="entry name" value="4-hydroxy-3-methylbut-2-enyl diphosphate reductase, catalytic domain"/>
    <property type="match status" value="2"/>
</dbReference>
<evidence type="ECO:0000256" key="5">
    <source>
        <dbReference type="HAMAP-Rule" id="MF_00191"/>
    </source>
</evidence>
<comment type="pathway">
    <text evidence="5">Isoprenoid biosynthesis; isopentenyl diphosphate biosynthesis via DXP pathway; isopentenyl diphosphate from 1-deoxy-D-xylulose 5-phosphate: step 6/6.</text>
</comment>
<evidence type="ECO:0000256" key="1">
    <source>
        <dbReference type="ARBA" id="ARBA00022485"/>
    </source>
</evidence>
<dbReference type="AlphaFoldDB" id="A0A1V5MGD7"/>
<comment type="caution">
    <text evidence="5">Lacks conserved residue(s) required for the propagation of feature annotation.</text>
</comment>
<accession>A0A1V5MGD7</accession>
<dbReference type="PANTHER" id="PTHR30426">
    <property type="entry name" value="4-HYDROXY-3-METHYLBUT-2-ENYL DIPHOSPHATE REDUCTASE"/>
    <property type="match status" value="1"/>
</dbReference>
<dbReference type="Gene3D" id="3.40.50.11270">
    <property type="match status" value="1"/>
</dbReference>
<feature type="binding site" evidence="5">
    <location>
        <position position="228"/>
    </location>
    <ligand>
        <name>dimethylallyl diphosphate</name>
        <dbReference type="ChEBI" id="CHEBI:57623"/>
    </ligand>
</feature>
<feature type="binding site" evidence="5">
    <location>
        <position position="270"/>
    </location>
    <ligand>
        <name>(2E)-4-hydroxy-3-methylbut-2-enyl diphosphate</name>
        <dbReference type="ChEBI" id="CHEBI:128753"/>
    </ligand>
</feature>
<keyword evidence="5 6" id="KW-0560">Oxidoreductase</keyword>
<comment type="catalytic activity">
    <reaction evidence="5">
        <text>dimethylallyl diphosphate + 2 oxidized [2Fe-2S]-[ferredoxin] + H2O = (2E)-4-hydroxy-3-methylbut-2-enyl diphosphate + 2 reduced [2Fe-2S]-[ferredoxin] + 2 H(+)</text>
        <dbReference type="Rhea" id="RHEA:24825"/>
        <dbReference type="Rhea" id="RHEA-COMP:10000"/>
        <dbReference type="Rhea" id="RHEA-COMP:10001"/>
        <dbReference type="ChEBI" id="CHEBI:15377"/>
        <dbReference type="ChEBI" id="CHEBI:15378"/>
        <dbReference type="ChEBI" id="CHEBI:33737"/>
        <dbReference type="ChEBI" id="CHEBI:33738"/>
        <dbReference type="ChEBI" id="CHEBI:57623"/>
        <dbReference type="ChEBI" id="CHEBI:128753"/>
        <dbReference type="EC" id="1.17.7.4"/>
    </reaction>
</comment>